<dbReference type="Pfam" id="PF00107">
    <property type="entry name" value="ADH_zinc_N"/>
    <property type="match status" value="1"/>
</dbReference>
<dbReference type="InterPro" id="IPR013154">
    <property type="entry name" value="ADH-like_N"/>
</dbReference>
<dbReference type="EMBL" id="JANBVO010000001">
    <property type="protein sequence ID" value="KAJ9157933.1"/>
    <property type="molecule type" value="Genomic_DNA"/>
</dbReference>
<dbReference type="PANTHER" id="PTHR45348">
    <property type="entry name" value="HYPOTHETICAL OXIDOREDUCTASE (EUROFUNG)"/>
    <property type="match status" value="1"/>
</dbReference>
<gene>
    <name evidence="4" type="ORF">NKR23_g587</name>
</gene>
<dbReference type="InterPro" id="IPR013149">
    <property type="entry name" value="ADH-like_C"/>
</dbReference>
<dbReference type="SUPFAM" id="SSF51735">
    <property type="entry name" value="NAD(P)-binding Rossmann-fold domains"/>
    <property type="match status" value="1"/>
</dbReference>
<dbReference type="InterPro" id="IPR011032">
    <property type="entry name" value="GroES-like_sf"/>
</dbReference>
<protein>
    <submittedName>
        <fullName evidence="4">Alcohol dehydrogenase superfamily zinc-containing</fullName>
    </submittedName>
</protein>
<evidence type="ECO:0000259" key="3">
    <source>
        <dbReference type="SMART" id="SM00829"/>
    </source>
</evidence>
<dbReference type="SMART" id="SM00829">
    <property type="entry name" value="PKS_ER"/>
    <property type="match status" value="1"/>
</dbReference>
<dbReference type="Proteomes" id="UP001174694">
    <property type="component" value="Unassembled WGS sequence"/>
</dbReference>
<dbReference type="PANTHER" id="PTHR45348:SF2">
    <property type="entry name" value="ZINC-TYPE ALCOHOL DEHYDROGENASE-LIKE PROTEIN C2E1P3.01"/>
    <property type="match status" value="1"/>
</dbReference>
<dbReference type="Pfam" id="PF08240">
    <property type="entry name" value="ADH_N"/>
    <property type="match status" value="1"/>
</dbReference>
<organism evidence="4 5">
    <name type="scientific">Pleurostoma richardsiae</name>
    <dbReference type="NCBI Taxonomy" id="41990"/>
    <lineage>
        <taxon>Eukaryota</taxon>
        <taxon>Fungi</taxon>
        <taxon>Dikarya</taxon>
        <taxon>Ascomycota</taxon>
        <taxon>Pezizomycotina</taxon>
        <taxon>Sordariomycetes</taxon>
        <taxon>Sordariomycetidae</taxon>
        <taxon>Calosphaeriales</taxon>
        <taxon>Pleurostomataceae</taxon>
        <taxon>Pleurostoma</taxon>
    </lineage>
</organism>
<reference evidence="4" key="1">
    <citation type="submission" date="2022-07" db="EMBL/GenBank/DDBJ databases">
        <title>Fungi with potential for degradation of polypropylene.</title>
        <authorList>
            <person name="Gostincar C."/>
        </authorList>
    </citation>
    <scope>NUCLEOTIDE SEQUENCE</scope>
    <source>
        <strain evidence="4">EXF-13308</strain>
    </source>
</reference>
<feature type="domain" description="Enoyl reductase (ER)" evidence="3">
    <location>
        <begin position="5"/>
        <end position="345"/>
    </location>
</feature>
<evidence type="ECO:0000313" key="4">
    <source>
        <dbReference type="EMBL" id="KAJ9157933.1"/>
    </source>
</evidence>
<dbReference type="SUPFAM" id="SSF50129">
    <property type="entry name" value="GroES-like"/>
    <property type="match status" value="1"/>
</dbReference>
<dbReference type="InterPro" id="IPR036291">
    <property type="entry name" value="NAD(P)-bd_dom_sf"/>
</dbReference>
<evidence type="ECO:0000313" key="5">
    <source>
        <dbReference type="Proteomes" id="UP001174694"/>
    </source>
</evidence>
<name>A0AA38RWC0_9PEZI</name>
<keyword evidence="5" id="KW-1185">Reference proteome</keyword>
<comment type="similarity">
    <text evidence="1">Belongs to the zinc-containing alcohol dehydrogenase family.</text>
</comment>
<dbReference type="GO" id="GO:0016651">
    <property type="term" value="F:oxidoreductase activity, acting on NAD(P)H"/>
    <property type="evidence" value="ECO:0007669"/>
    <property type="project" value="InterPro"/>
</dbReference>
<accession>A0AA38RWC0</accession>
<evidence type="ECO:0000256" key="1">
    <source>
        <dbReference type="ARBA" id="ARBA00008072"/>
    </source>
</evidence>
<proteinExistence type="inferred from homology"/>
<dbReference type="Gene3D" id="3.40.50.720">
    <property type="entry name" value="NAD(P)-binding Rossmann-like Domain"/>
    <property type="match status" value="1"/>
</dbReference>
<dbReference type="CDD" id="cd08249">
    <property type="entry name" value="enoyl_reductase_like"/>
    <property type="match status" value="1"/>
</dbReference>
<keyword evidence="2" id="KW-0560">Oxidoreductase</keyword>
<comment type="caution">
    <text evidence="4">The sequence shown here is derived from an EMBL/GenBank/DDBJ whole genome shotgun (WGS) entry which is preliminary data.</text>
</comment>
<dbReference type="InterPro" id="IPR020843">
    <property type="entry name" value="ER"/>
</dbReference>
<dbReference type="AlphaFoldDB" id="A0AA38RWC0"/>
<sequence>MKAYKLLSKGHAAVVDAPRPALRPEDLLVKVACVALNPTDWKHIQHTELNGQEPLTVGCDFSGIVEEVGSAVTRPFKPGDRVWGFAHTCHFGRPDAGAFAEFVAANADITQKIPDHMRFEEAASLGVQVYTVGQGLYQSLQLPWPTEPVRPEEKFPILIYGGSSAMGTLGIQMAKLSGLEVITTCSPRNSEFVTSLGADKVFDYKSPTVGSDIRQYTNNKLRYVWDTIGVGEAPQICADALSSDSDSGLRYNSLVQTKLPRADVKTGVTLAYTVFNEAFDLFGTRKVDAVPEDLEFAKKWGVVAARLFEEKKVVPHPIEVRGGLEQIGEGLKDLEAGRVSGRKLVYRVSDL</sequence>
<evidence type="ECO:0000256" key="2">
    <source>
        <dbReference type="ARBA" id="ARBA00023002"/>
    </source>
</evidence>
<dbReference type="Gene3D" id="3.90.180.10">
    <property type="entry name" value="Medium-chain alcohol dehydrogenases, catalytic domain"/>
    <property type="match status" value="1"/>
</dbReference>
<dbReference type="InterPro" id="IPR047122">
    <property type="entry name" value="Trans-enoyl_RdTase-like"/>
</dbReference>